<evidence type="ECO:0000256" key="1">
    <source>
        <dbReference type="SAM" id="MobiDB-lite"/>
    </source>
</evidence>
<evidence type="ECO:0000313" key="2">
    <source>
        <dbReference type="EMBL" id="PUD98219.1"/>
    </source>
</evidence>
<name>A0A657PZV4_9GAMM</name>
<comment type="caution">
    <text evidence="2">The sequence shown here is derived from an EMBL/GenBank/DDBJ whole genome shotgun (WGS) entry which is preliminary data.</text>
</comment>
<sequence length="100" mass="11601">MGSPAPRIGDWYQTPVGDHLEVVAYDPDEQTIEVQFFDGAVDEYDLETWDELELENASPPEDWSGAMDLPQEAYESDRDYTSRDRREYPDPYDTPEDDFS</sequence>
<dbReference type="InterPro" id="IPR046651">
    <property type="entry name" value="DUF6763"/>
</dbReference>
<evidence type="ECO:0000313" key="3">
    <source>
        <dbReference type="Proteomes" id="UP000250928"/>
    </source>
</evidence>
<organism evidence="2 3">
    <name type="scientific">Candidatus Sedimenticola endophacoides</name>
    <dbReference type="NCBI Taxonomy" id="2548426"/>
    <lineage>
        <taxon>Bacteria</taxon>
        <taxon>Pseudomonadati</taxon>
        <taxon>Pseudomonadota</taxon>
        <taxon>Gammaproteobacteria</taxon>
        <taxon>Chromatiales</taxon>
        <taxon>Sedimenticolaceae</taxon>
        <taxon>Sedimenticola</taxon>
    </lineage>
</organism>
<reference evidence="2 3" key="1">
    <citation type="submission" date="2018-01" db="EMBL/GenBank/DDBJ databases">
        <title>Novel co-symbiosis in the lucinid bivalve Phacoides pectinatus.</title>
        <authorList>
            <person name="Lim S.J."/>
            <person name="Davis B.G."/>
            <person name="Gill D.E."/>
            <person name="Engel A.S."/>
            <person name="Anderson L.C."/>
            <person name="Campbell B.J."/>
        </authorList>
    </citation>
    <scope>NUCLEOTIDE SEQUENCE [LARGE SCALE GENOMIC DNA]</scope>
    <source>
        <strain evidence="2">N3_P5</strain>
    </source>
</reference>
<feature type="compositionally biased region" description="Basic and acidic residues" evidence="1">
    <location>
        <begin position="75"/>
        <end position="89"/>
    </location>
</feature>
<protein>
    <submittedName>
        <fullName evidence="2">Uncharacterized protein</fullName>
    </submittedName>
</protein>
<accession>A0A657PZV4</accession>
<dbReference type="EMBL" id="PQCO01000316">
    <property type="protein sequence ID" value="PUD98219.1"/>
    <property type="molecule type" value="Genomic_DNA"/>
</dbReference>
<dbReference type="Proteomes" id="UP000250928">
    <property type="component" value="Unassembled WGS sequence"/>
</dbReference>
<gene>
    <name evidence="2" type="ORF">C3L24_13155</name>
</gene>
<dbReference type="Pfam" id="PF20549">
    <property type="entry name" value="DUF6763"/>
    <property type="match status" value="1"/>
</dbReference>
<dbReference type="AlphaFoldDB" id="A0A657PZV4"/>
<proteinExistence type="predicted"/>
<feature type="region of interest" description="Disordered" evidence="1">
    <location>
        <begin position="56"/>
        <end position="100"/>
    </location>
</feature>